<keyword evidence="1" id="KW-0732">Signal</keyword>
<evidence type="ECO:0000313" key="3">
    <source>
        <dbReference type="Proteomes" id="UP000004690"/>
    </source>
</evidence>
<evidence type="ECO:0008006" key="4">
    <source>
        <dbReference type="Google" id="ProtNLM"/>
    </source>
</evidence>
<evidence type="ECO:0000256" key="1">
    <source>
        <dbReference type="SAM" id="SignalP"/>
    </source>
</evidence>
<dbReference type="AlphaFoldDB" id="I3CB63"/>
<dbReference type="EMBL" id="JH651379">
    <property type="protein sequence ID" value="EIJ40856.1"/>
    <property type="molecule type" value="Genomic_DNA"/>
</dbReference>
<proteinExistence type="predicted"/>
<feature type="chain" id="PRO_5003668709" description="Alpha/beta hydrolase" evidence="1">
    <location>
        <begin position="19"/>
        <end position="320"/>
    </location>
</feature>
<keyword evidence="3" id="KW-1185">Reference proteome</keyword>
<reference evidence="2 3" key="1">
    <citation type="submission" date="2012-02" db="EMBL/GenBank/DDBJ databases">
        <title>Improved High-Quality Draft genome of Joostella marina DSM 19592.</title>
        <authorList>
            <consortium name="US DOE Joint Genome Institute (JGI-PGF)"/>
            <person name="Lucas S."/>
            <person name="Copeland A."/>
            <person name="Lapidus A."/>
            <person name="Bruce D."/>
            <person name="Goodwin L."/>
            <person name="Pitluck S."/>
            <person name="Peters L."/>
            <person name="Chertkov O."/>
            <person name="Ovchinnikova G."/>
            <person name="Kyrpides N."/>
            <person name="Mavromatis K."/>
            <person name="Detter J.C."/>
            <person name="Han C."/>
            <person name="Land M."/>
            <person name="Hauser L."/>
            <person name="Markowitz V."/>
            <person name="Cheng J.-F."/>
            <person name="Hugenholtz P."/>
            <person name="Woyke T."/>
            <person name="Wu D."/>
            <person name="Tindall B."/>
            <person name="Brambilla E."/>
            <person name="Klenk H.-P."/>
            <person name="Eisen J.A."/>
        </authorList>
    </citation>
    <scope>NUCLEOTIDE SEQUENCE [LARGE SCALE GENOMIC DNA]</scope>
    <source>
        <strain evidence="2 3">DSM 19592</strain>
    </source>
</reference>
<dbReference type="Gene3D" id="3.40.50.1820">
    <property type="entry name" value="alpha/beta hydrolase"/>
    <property type="match status" value="1"/>
</dbReference>
<name>I3CB63_9FLAO</name>
<accession>I3CB63</accession>
<dbReference type="InterPro" id="IPR029058">
    <property type="entry name" value="AB_hydrolase_fold"/>
</dbReference>
<protein>
    <recommendedName>
        <fullName evidence="4">Alpha/beta hydrolase</fullName>
    </recommendedName>
</protein>
<sequence length="320" mass="36888">MRTILLLILSIKCLFSFAQNNELKCSKSDTLVIIEKNSEKGFYHDYILFIPKETPFNKKTYLLVEPNNTGRTTDSIEVHKKYAIDLASISSVGNNVSTMLKIPLLVPIFPRPAKQELIYTHALDRDVMLEKSPELKRLDLQLLAIINDAKIVLNKMNIQVDSKVFMSGFSASATFTNRFSFIHPEAIKALAIGGFNGELMLPQKDINGTKLNYPLGLNDFTVLFDKKFDIASFKQITQFIYMGELDENDAVQFDDAYSEHERQIINNYLGREVQVRYLKCQELYLEKNIFPLFENYENVGHWTTSEINFAVIKFFFNQMK</sequence>
<dbReference type="STRING" id="926559.JoomaDRAFT_3929"/>
<dbReference type="OrthoDB" id="1094867at2"/>
<dbReference type="HOGENOM" id="CLU_868120_0_0_10"/>
<dbReference type="Proteomes" id="UP000004690">
    <property type="component" value="Unassembled WGS sequence"/>
</dbReference>
<evidence type="ECO:0000313" key="2">
    <source>
        <dbReference type="EMBL" id="EIJ40856.1"/>
    </source>
</evidence>
<feature type="signal peptide" evidence="1">
    <location>
        <begin position="1"/>
        <end position="18"/>
    </location>
</feature>
<organism evidence="2 3">
    <name type="scientific">Galbibacter orientalis DSM 19592</name>
    <dbReference type="NCBI Taxonomy" id="926559"/>
    <lineage>
        <taxon>Bacteria</taxon>
        <taxon>Pseudomonadati</taxon>
        <taxon>Bacteroidota</taxon>
        <taxon>Flavobacteriia</taxon>
        <taxon>Flavobacteriales</taxon>
        <taxon>Flavobacteriaceae</taxon>
        <taxon>Galbibacter</taxon>
    </lineage>
</organism>
<gene>
    <name evidence="2" type="ORF">JoomaDRAFT_3929</name>
</gene>
<dbReference type="RefSeq" id="WP_008615495.1">
    <property type="nucleotide sequence ID" value="NZ_JH651379.1"/>
</dbReference>
<dbReference type="eggNOG" id="COG3291">
    <property type="taxonomic scope" value="Bacteria"/>
</dbReference>